<dbReference type="Gene3D" id="3.10.129.10">
    <property type="entry name" value="Hotdog Thioesterase"/>
    <property type="match status" value="1"/>
</dbReference>
<evidence type="ECO:0000256" key="4">
    <source>
        <dbReference type="SAM" id="MobiDB-lite"/>
    </source>
</evidence>
<comment type="similarity">
    <text evidence="1">Belongs to the acyl coenzyme A hydrolase family.</text>
</comment>
<dbReference type="Pfam" id="PF03061">
    <property type="entry name" value="4HBT"/>
    <property type="match status" value="1"/>
</dbReference>
<dbReference type="InterPro" id="IPR029069">
    <property type="entry name" value="HotDog_dom_sf"/>
</dbReference>
<dbReference type="PROSITE" id="PS51770">
    <property type="entry name" value="HOTDOG_ACOT"/>
    <property type="match status" value="1"/>
</dbReference>
<gene>
    <name evidence="6" type="ORF">BKA23_0138</name>
</gene>
<evidence type="ECO:0000256" key="1">
    <source>
        <dbReference type="ARBA" id="ARBA00010458"/>
    </source>
</evidence>
<feature type="compositionally biased region" description="Low complexity" evidence="4">
    <location>
        <begin position="160"/>
        <end position="178"/>
    </location>
</feature>
<dbReference type="FunFam" id="3.10.129.10:FF:000024">
    <property type="entry name" value="Acyl-CoA hydrolase"/>
    <property type="match status" value="1"/>
</dbReference>
<dbReference type="GO" id="GO:0006637">
    <property type="term" value="P:acyl-CoA metabolic process"/>
    <property type="evidence" value="ECO:0007669"/>
    <property type="project" value="TreeGrafter"/>
</dbReference>
<dbReference type="InterPro" id="IPR006683">
    <property type="entry name" value="Thioestr_dom"/>
</dbReference>
<dbReference type="InterPro" id="IPR040170">
    <property type="entry name" value="Cytosol_ACT"/>
</dbReference>
<protein>
    <submittedName>
        <fullName evidence="6">Acyl-CoA hydrolase</fullName>
    </submittedName>
</protein>
<dbReference type="PANTHER" id="PTHR11049:SF16">
    <property type="entry name" value="PROTEIN VDLD"/>
    <property type="match status" value="1"/>
</dbReference>
<dbReference type="InterPro" id="IPR033120">
    <property type="entry name" value="HOTDOG_ACOT"/>
</dbReference>
<dbReference type="SUPFAM" id="SSF54637">
    <property type="entry name" value="Thioesterase/thiol ester dehydrase-isomerase"/>
    <property type="match status" value="1"/>
</dbReference>
<comment type="caution">
    <text evidence="6">The sequence shown here is derived from an EMBL/GenBank/DDBJ whole genome shotgun (WGS) entry which is preliminary data.</text>
</comment>
<dbReference type="GO" id="GO:0005829">
    <property type="term" value="C:cytosol"/>
    <property type="evidence" value="ECO:0007669"/>
    <property type="project" value="TreeGrafter"/>
</dbReference>
<dbReference type="AlphaFoldDB" id="A0A561E6X9"/>
<evidence type="ECO:0000256" key="2">
    <source>
        <dbReference type="ARBA" id="ARBA00022801"/>
    </source>
</evidence>
<dbReference type="CDD" id="cd03442">
    <property type="entry name" value="BFIT_BACH"/>
    <property type="match status" value="1"/>
</dbReference>
<accession>A0A561E6X9</accession>
<dbReference type="Proteomes" id="UP000318297">
    <property type="component" value="Unassembled WGS sequence"/>
</dbReference>
<reference evidence="6 7" key="1">
    <citation type="submission" date="2019-06" db="EMBL/GenBank/DDBJ databases">
        <title>Sequencing the genomes of 1000 actinobacteria strains.</title>
        <authorList>
            <person name="Klenk H.-P."/>
        </authorList>
    </citation>
    <scope>NUCLEOTIDE SEQUENCE [LARGE SCALE GENOMIC DNA]</scope>
    <source>
        <strain evidence="6 7">DSM 19560</strain>
    </source>
</reference>
<keyword evidence="7" id="KW-1185">Reference proteome</keyword>
<proteinExistence type="inferred from homology"/>
<evidence type="ECO:0000256" key="3">
    <source>
        <dbReference type="PROSITE-ProRule" id="PRU01106"/>
    </source>
</evidence>
<dbReference type="PANTHER" id="PTHR11049">
    <property type="entry name" value="ACYL COENZYME A THIOESTER HYDROLASE"/>
    <property type="match status" value="1"/>
</dbReference>
<evidence type="ECO:0000313" key="6">
    <source>
        <dbReference type="EMBL" id="TWE11376.1"/>
    </source>
</evidence>
<feature type="domain" description="HotDog ACOT-type" evidence="5">
    <location>
        <begin position="5"/>
        <end position="118"/>
    </location>
</feature>
<dbReference type="GO" id="GO:0052816">
    <property type="term" value="F:long-chain fatty acyl-CoA hydrolase activity"/>
    <property type="evidence" value="ECO:0007669"/>
    <property type="project" value="TreeGrafter"/>
</dbReference>
<feature type="region of interest" description="Disordered" evidence="4">
    <location>
        <begin position="157"/>
        <end position="178"/>
    </location>
</feature>
<organism evidence="6 7">
    <name type="scientific">Rudaeicoccus suwonensis</name>
    <dbReference type="NCBI Taxonomy" id="657409"/>
    <lineage>
        <taxon>Bacteria</taxon>
        <taxon>Bacillati</taxon>
        <taxon>Actinomycetota</taxon>
        <taxon>Actinomycetes</taxon>
        <taxon>Micrococcales</taxon>
        <taxon>Dermacoccaceae</taxon>
        <taxon>Rudaeicoccus</taxon>
    </lineage>
</organism>
<sequence>MTRPDDTRLTLAHIMSAHDTNLMGTVHGGVVMKLVDDAAGTVSARYSGGPSVTAMMDEMHFLAPVHVGDVLTVNAQVNWAGRSSMEVGVRVEATRWNEITDPVHVATAYLVMVAVDGEGTPRVVPALHPRTVEEVRRHREAQIRHEQRVARRDAIRVSRATESAATAEQATSTAAATV</sequence>
<keyword evidence="2 3" id="KW-0378">Hydrolase</keyword>
<dbReference type="RefSeq" id="WP_211841554.1">
    <property type="nucleotide sequence ID" value="NZ_VIVQ01000001.1"/>
</dbReference>
<name>A0A561E6X9_9MICO</name>
<evidence type="ECO:0000313" key="7">
    <source>
        <dbReference type="Proteomes" id="UP000318297"/>
    </source>
</evidence>
<dbReference type="EMBL" id="VIVQ01000001">
    <property type="protein sequence ID" value="TWE11376.1"/>
    <property type="molecule type" value="Genomic_DNA"/>
</dbReference>
<evidence type="ECO:0000259" key="5">
    <source>
        <dbReference type="PROSITE" id="PS51770"/>
    </source>
</evidence>